<evidence type="ECO:0000259" key="5">
    <source>
        <dbReference type="Pfam" id="PF25917"/>
    </source>
</evidence>
<evidence type="ECO:0000313" key="9">
    <source>
        <dbReference type="Proteomes" id="UP001446205"/>
    </source>
</evidence>
<feature type="domain" description="Multidrug resistance protein MdtA-like barrel-sandwich hybrid" evidence="5">
    <location>
        <begin position="63"/>
        <end position="206"/>
    </location>
</feature>
<dbReference type="InterPro" id="IPR058625">
    <property type="entry name" value="MdtA-like_BSH"/>
</dbReference>
<accession>A0ABU9D4Z2</accession>
<dbReference type="Proteomes" id="UP001446205">
    <property type="component" value="Unassembled WGS sequence"/>
</dbReference>
<protein>
    <submittedName>
        <fullName evidence="8">Efflux RND transporter periplasmic adaptor subunit</fullName>
    </submittedName>
</protein>
<comment type="caution">
    <text evidence="8">The sequence shown here is derived from an EMBL/GenBank/DDBJ whole genome shotgun (WGS) entry which is preliminary data.</text>
</comment>
<dbReference type="RefSeq" id="WP_341369690.1">
    <property type="nucleotide sequence ID" value="NZ_JBBPCO010000002.1"/>
</dbReference>
<dbReference type="PANTHER" id="PTHR30158:SF3">
    <property type="entry name" value="MULTIDRUG EFFLUX PUMP SUBUNIT ACRA-RELATED"/>
    <property type="match status" value="1"/>
</dbReference>
<evidence type="ECO:0000256" key="3">
    <source>
        <dbReference type="SAM" id="MobiDB-lite"/>
    </source>
</evidence>
<evidence type="ECO:0000256" key="2">
    <source>
        <dbReference type="ARBA" id="ARBA00009477"/>
    </source>
</evidence>
<dbReference type="Pfam" id="PF25944">
    <property type="entry name" value="Beta-barrel_RND"/>
    <property type="match status" value="1"/>
</dbReference>
<dbReference type="Gene3D" id="2.40.50.100">
    <property type="match status" value="1"/>
</dbReference>
<dbReference type="InterPro" id="IPR006143">
    <property type="entry name" value="RND_pump_MFP"/>
</dbReference>
<feature type="compositionally biased region" description="Polar residues" evidence="3">
    <location>
        <begin position="391"/>
        <end position="400"/>
    </location>
</feature>
<gene>
    <name evidence="8" type="ORF">WOB96_02490</name>
</gene>
<dbReference type="Gene3D" id="1.10.287.470">
    <property type="entry name" value="Helix hairpin bin"/>
    <property type="match status" value="1"/>
</dbReference>
<evidence type="ECO:0000259" key="4">
    <source>
        <dbReference type="Pfam" id="PF25876"/>
    </source>
</evidence>
<name>A0ABU9D4Z2_9PROT</name>
<reference evidence="8 9" key="1">
    <citation type="submission" date="2024-04" db="EMBL/GenBank/DDBJ databases">
        <authorList>
            <person name="Abashina T."/>
            <person name="Shaikin A."/>
        </authorList>
    </citation>
    <scope>NUCLEOTIDE SEQUENCE [LARGE SCALE GENOMIC DNA]</scope>
    <source>
        <strain evidence="8 9">AAFK</strain>
    </source>
</reference>
<feature type="domain" description="Multidrug resistance protein MdtA-like C-terminal permuted SH3" evidence="7">
    <location>
        <begin position="304"/>
        <end position="365"/>
    </location>
</feature>
<organism evidence="8 9">
    <name type="scientific">Thermithiobacillus plumbiphilus</name>
    <dbReference type="NCBI Taxonomy" id="1729899"/>
    <lineage>
        <taxon>Bacteria</taxon>
        <taxon>Pseudomonadati</taxon>
        <taxon>Pseudomonadota</taxon>
        <taxon>Acidithiobacillia</taxon>
        <taxon>Acidithiobacillales</taxon>
        <taxon>Thermithiobacillaceae</taxon>
        <taxon>Thermithiobacillus</taxon>
    </lineage>
</organism>
<comment type="similarity">
    <text evidence="2">Belongs to the membrane fusion protein (MFP) (TC 8.A.1) family.</text>
</comment>
<dbReference type="PROSITE" id="PS51257">
    <property type="entry name" value="PROKAR_LIPOPROTEIN"/>
    <property type="match status" value="1"/>
</dbReference>
<dbReference type="NCBIfam" id="TIGR01730">
    <property type="entry name" value="RND_mfp"/>
    <property type="match status" value="1"/>
</dbReference>
<evidence type="ECO:0000259" key="7">
    <source>
        <dbReference type="Pfam" id="PF25967"/>
    </source>
</evidence>
<proteinExistence type="inferred from homology"/>
<dbReference type="InterPro" id="IPR058624">
    <property type="entry name" value="MdtA-like_HH"/>
</dbReference>
<feature type="domain" description="Multidrug resistance protein MdtA-like alpha-helical hairpin" evidence="4">
    <location>
        <begin position="104"/>
        <end position="173"/>
    </location>
</feature>
<evidence type="ECO:0000256" key="1">
    <source>
        <dbReference type="ARBA" id="ARBA00004196"/>
    </source>
</evidence>
<keyword evidence="9" id="KW-1185">Reference proteome</keyword>
<dbReference type="Gene3D" id="2.40.420.20">
    <property type="match status" value="1"/>
</dbReference>
<dbReference type="Pfam" id="PF25917">
    <property type="entry name" value="BSH_RND"/>
    <property type="match status" value="1"/>
</dbReference>
<dbReference type="InterPro" id="IPR058626">
    <property type="entry name" value="MdtA-like_b-barrel"/>
</dbReference>
<dbReference type="InterPro" id="IPR058627">
    <property type="entry name" value="MdtA-like_C"/>
</dbReference>
<dbReference type="EMBL" id="JBBPCO010000002">
    <property type="protein sequence ID" value="MEK8088624.1"/>
    <property type="molecule type" value="Genomic_DNA"/>
</dbReference>
<dbReference type="PANTHER" id="PTHR30158">
    <property type="entry name" value="ACRA/E-RELATED COMPONENT OF DRUG EFFLUX TRANSPORTER"/>
    <property type="match status" value="1"/>
</dbReference>
<evidence type="ECO:0000313" key="8">
    <source>
        <dbReference type="EMBL" id="MEK8088624.1"/>
    </source>
</evidence>
<dbReference type="Pfam" id="PF25876">
    <property type="entry name" value="HH_MFP_RND"/>
    <property type="match status" value="1"/>
</dbReference>
<feature type="domain" description="Multidrug resistance protein MdtA-like beta-barrel" evidence="6">
    <location>
        <begin position="210"/>
        <end position="300"/>
    </location>
</feature>
<sequence>MRTKSAQTASALLLLGVLTLSGCGKEDKPAGPPKTQPEVGVVRITSQSVTLTTELPGRTVAYRIAEVRPQVGGILQRRLFRETAEVKADQPLYQIAPAPFEAALKSAQATLARAEATLASNRLKVDRYRQLVSVNAISKQEYDDARAILRQNEAAIGEARAAVQAARINVGYTRVTAPISGRIGRSLVTEGALVTADQPTPLTTITQLDPIYVDISQPATELLRLRRELDSGNLQRVDDGAARVQLLLEDGSNYEQPGKMEITEVTVDPSTGAVALRAVFPNPDRMLLPGMFVRAQLQEGVRENAILAPQQGVTRNPQGQPTALVVGPGNKVEQRVLKTERAVGNQWLVSEGLKPGDQIITEGLQFIHPGDVVRVKPATNVGGSAAKQPSPAASTSGKAQ</sequence>
<feature type="region of interest" description="Disordered" evidence="3">
    <location>
        <begin position="379"/>
        <end position="400"/>
    </location>
</feature>
<evidence type="ECO:0000259" key="6">
    <source>
        <dbReference type="Pfam" id="PF25944"/>
    </source>
</evidence>
<dbReference type="SUPFAM" id="SSF111369">
    <property type="entry name" value="HlyD-like secretion proteins"/>
    <property type="match status" value="1"/>
</dbReference>
<dbReference type="Gene3D" id="2.40.30.170">
    <property type="match status" value="1"/>
</dbReference>
<comment type="subcellular location">
    <subcellularLocation>
        <location evidence="1">Cell envelope</location>
    </subcellularLocation>
</comment>
<dbReference type="Pfam" id="PF25967">
    <property type="entry name" value="RND-MFP_C"/>
    <property type="match status" value="1"/>
</dbReference>